<dbReference type="Proteomes" id="UP000733611">
    <property type="component" value="Unassembled WGS sequence"/>
</dbReference>
<gene>
    <name evidence="1" type="ORF">H9847_01290</name>
</gene>
<accession>A0A948TEY8</accession>
<evidence type="ECO:0000313" key="2">
    <source>
        <dbReference type="Proteomes" id="UP000733611"/>
    </source>
</evidence>
<proteinExistence type="predicted"/>
<protein>
    <submittedName>
        <fullName evidence="1">Uncharacterized protein</fullName>
    </submittedName>
</protein>
<sequence length="391" mass="43666">MAGFSINESLFVIDMDDDSPSILQVGEILADGIKIGVDRDRGEEFAFYVSEDGRFDILAAKPRLAERWVQEGYLQKHMLQLHLDAHDEIDCYLLISPSSHILARMTDIRVYGSRYYAHMVASAMWHSRNRDAHINLRDGIICELYGVVLPTYTLTPMVADLALLNNVLRGQYDSEDLRSPDDFARESNNSSFGGLNRISFNQALKAHNMAVDTIEPYFQLGEAVDDFVQLQTHAIITGALELRPEFQLYATSSDMVLLVLENQWAQELIDRNLLLQMNLKPVPLGGEPVKALPLPRRYAVEALNNRHCGLNQSAAFDLALALQRARHKMPEASFKDALYVQELGLVLPTRFSGGNKSEDVALIREIVSTGPFAQGPFLADVVKSCEAIVSA</sequence>
<reference evidence="1" key="1">
    <citation type="journal article" date="2021" name="PeerJ">
        <title>Extensive microbial diversity within the chicken gut microbiome revealed by metagenomics and culture.</title>
        <authorList>
            <person name="Gilroy R."/>
            <person name="Ravi A."/>
            <person name="Getino M."/>
            <person name="Pursley I."/>
            <person name="Horton D.L."/>
            <person name="Alikhan N.F."/>
            <person name="Baker D."/>
            <person name="Gharbi K."/>
            <person name="Hall N."/>
            <person name="Watson M."/>
            <person name="Adriaenssens E.M."/>
            <person name="Foster-Nyarko E."/>
            <person name="Jarju S."/>
            <person name="Secka A."/>
            <person name="Antonio M."/>
            <person name="Oren A."/>
            <person name="Chaudhuri R.R."/>
            <person name="La Ragione R."/>
            <person name="Hildebrand F."/>
            <person name="Pallen M.J."/>
        </authorList>
    </citation>
    <scope>NUCLEOTIDE SEQUENCE</scope>
    <source>
        <strain evidence="1">378</strain>
    </source>
</reference>
<name>A0A948TEY8_9GAMM</name>
<evidence type="ECO:0000313" key="1">
    <source>
        <dbReference type="EMBL" id="MBU3843497.1"/>
    </source>
</evidence>
<dbReference type="EMBL" id="JAHLFE010000018">
    <property type="protein sequence ID" value="MBU3843497.1"/>
    <property type="molecule type" value="Genomic_DNA"/>
</dbReference>
<organism evidence="1 2">
    <name type="scientific">Candidatus Anaerobiospirillum pullicola</name>
    <dbReference type="NCBI Taxonomy" id="2838451"/>
    <lineage>
        <taxon>Bacteria</taxon>
        <taxon>Pseudomonadati</taxon>
        <taxon>Pseudomonadota</taxon>
        <taxon>Gammaproteobacteria</taxon>
        <taxon>Aeromonadales</taxon>
        <taxon>Succinivibrionaceae</taxon>
        <taxon>Anaerobiospirillum</taxon>
    </lineage>
</organism>
<dbReference type="AlphaFoldDB" id="A0A948TEY8"/>
<reference evidence="1" key="2">
    <citation type="submission" date="2021-04" db="EMBL/GenBank/DDBJ databases">
        <authorList>
            <person name="Gilroy R."/>
        </authorList>
    </citation>
    <scope>NUCLEOTIDE SEQUENCE</scope>
    <source>
        <strain evidence="1">378</strain>
    </source>
</reference>
<comment type="caution">
    <text evidence="1">The sequence shown here is derived from an EMBL/GenBank/DDBJ whole genome shotgun (WGS) entry which is preliminary data.</text>
</comment>